<evidence type="ECO:0000313" key="4">
    <source>
        <dbReference type="Proteomes" id="UP000041254"/>
    </source>
</evidence>
<keyword evidence="2" id="KW-0472">Membrane</keyword>
<evidence type="ECO:0000256" key="2">
    <source>
        <dbReference type="SAM" id="Phobius"/>
    </source>
</evidence>
<accession>A0A0G4EW36</accession>
<dbReference type="EMBL" id="CDMY01000332">
    <property type="protein sequence ID" value="CEM02662.1"/>
    <property type="molecule type" value="Genomic_DNA"/>
</dbReference>
<dbReference type="VEuPathDB" id="CryptoDB:Vbra_8394"/>
<feature type="transmembrane region" description="Helical" evidence="2">
    <location>
        <begin position="303"/>
        <end position="321"/>
    </location>
</feature>
<keyword evidence="4" id="KW-1185">Reference proteome</keyword>
<name>A0A0G4EW36_VITBC</name>
<dbReference type="InParanoid" id="A0A0G4EW36"/>
<reference evidence="3 4" key="1">
    <citation type="submission" date="2014-11" db="EMBL/GenBank/DDBJ databases">
        <authorList>
            <person name="Zhu J."/>
            <person name="Qi W."/>
            <person name="Song R."/>
        </authorList>
    </citation>
    <scope>NUCLEOTIDE SEQUENCE [LARGE SCALE GENOMIC DNA]</scope>
</reference>
<proteinExistence type="predicted"/>
<dbReference type="AlphaFoldDB" id="A0A0G4EW36"/>
<dbReference type="PhylomeDB" id="A0A0G4EW36"/>
<protein>
    <submittedName>
        <fullName evidence="3">Uncharacterized protein</fullName>
    </submittedName>
</protein>
<organism evidence="3 4">
    <name type="scientific">Vitrella brassicaformis (strain CCMP3155)</name>
    <dbReference type="NCBI Taxonomy" id="1169540"/>
    <lineage>
        <taxon>Eukaryota</taxon>
        <taxon>Sar</taxon>
        <taxon>Alveolata</taxon>
        <taxon>Colpodellida</taxon>
        <taxon>Vitrellaceae</taxon>
        <taxon>Vitrella</taxon>
    </lineage>
</organism>
<gene>
    <name evidence="3" type="ORF">Vbra_8394</name>
</gene>
<sequence length="724" mass="80396">MSVADSALNRQTPMDAGCVQSNDGGEGRRQDDFRSMNNGLRREISGGASSVSDDHPIWETARPSQAYGDEPCATVSEVTLRFSPQSTLTAGHLTGEEHKHDTDGAVATKSGEPVAITAAELGDEKQERRATFASVTTAATMRRSSMADDANNVDANEDYAEEGHALPREEQALNALVHEFREAAGYDAAYEEKETRLTYETVLRPDGSSQQVLVGATFDPGPLRVTVCQVIKVTTRKLLRGMALAGIFILYVIAMGFACDSTVVGLTFDIVSRAVMVLTVYLFLLHLTDGCNLPKIISRLKTSWWLVVTPLTLSIMVSVAYHAHWDRRSLRCVFWLFLVCSLIWPYAHFYTAAKSLGVRNKWGYAVKAGTACAAGIVALGVLGHFVRSTVKATTTDADKTRRALIFVLAMLPIISLISKLARSMKEGPPTLNGYLAILIKMVLVIYPRLLQAEMVRLSAKIFYSVLISLLDLLSDIFLPYWILLFIAARRFLRDRRRKATRPSSNDSKTIAAVEKMRKITSLSSRKDHDTARHENASMTSSRILRAGLSYIAEEPIVSHPPTNLQSALASLDVSPRYLRALSEQIRVWAFLEVTVLLFSNLVVLISNQIWGSDSSHVSFLQGTQGPESVYLTLRPICCSSLHVLFVVLIRWNNLPMVRAEYESSVVWCRCLMCLWTGLCCISTWYMLFAIYTMRAMGEEKWGDAGPAELCPGFSFVIETWQENR</sequence>
<keyword evidence="2" id="KW-0812">Transmembrane</keyword>
<evidence type="ECO:0000256" key="1">
    <source>
        <dbReference type="SAM" id="MobiDB-lite"/>
    </source>
</evidence>
<feature type="transmembrane region" description="Helical" evidence="2">
    <location>
        <begin position="670"/>
        <end position="691"/>
    </location>
</feature>
<feature type="transmembrane region" description="Helical" evidence="2">
    <location>
        <begin position="238"/>
        <end position="258"/>
    </location>
</feature>
<feature type="transmembrane region" description="Helical" evidence="2">
    <location>
        <begin position="461"/>
        <end position="488"/>
    </location>
</feature>
<feature type="transmembrane region" description="Helical" evidence="2">
    <location>
        <begin position="587"/>
        <end position="609"/>
    </location>
</feature>
<feature type="region of interest" description="Disordered" evidence="1">
    <location>
        <begin position="1"/>
        <end position="56"/>
    </location>
</feature>
<dbReference type="Proteomes" id="UP000041254">
    <property type="component" value="Unassembled WGS sequence"/>
</dbReference>
<evidence type="ECO:0000313" key="3">
    <source>
        <dbReference type="EMBL" id="CEM02662.1"/>
    </source>
</evidence>
<feature type="compositionally biased region" description="Basic and acidic residues" evidence="1">
    <location>
        <begin position="25"/>
        <end position="44"/>
    </location>
</feature>
<keyword evidence="2" id="KW-1133">Transmembrane helix</keyword>
<feature type="transmembrane region" description="Helical" evidence="2">
    <location>
        <begin position="433"/>
        <end position="449"/>
    </location>
</feature>
<feature type="transmembrane region" description="Helical" evidence="2">
    <location>
        <begin position="364"/>
        <end position="383"/>
    </location>
</feature>
<feature type="transmembrane region" description="Helical" evidence="2">
    <location>
        <begin position="333"/>
        <end position="352"/>
    </location>
</feature>
<feature type="transmembrane region" description="Helical" evidence="2">
    <location>
        <begin position="629"/>
        <end position="649"/>
    </location>
</feature>
<feature type="transmembrane region" description="Helical" evidence="2">
    <location>
        <begin position="403"/>
        <end position="421"/>
    </location>
</feature>
<feature type="transmembrane region" description="Helical" evidence="2">
    <location>
        <begin position="270"/>
        <end position="291"/>
    </location>
</feature>